<feature type="non-terminal residue" evidence="1">
    <location>
        <position position="1"/>
    </location>
</feature>
<protein>
    <submittedName>
        <fullName evidence="1">SIR2 family protein</fullName>
    </submittedName>
</protein>
<evidence type="ECO:0000313" key="2">
    <source>
        <dbReference type="Proteomes" id="UP000823928"/>
    </source>
</evidence>
<gene>
    <name evidence="1" type="ORF">IAC10_12515</name>
</gene>
<dbReference type="Pfam" id="PF13289">
    <property type="entry name" value="SIR2_2"/>
    <property type="match status" value="1"/>
</dbReference>
<comment type="caution">
    <text evidence="1">The sequence shown here is derived from an EMBL/GenBank/DDBJ whole genome shotgun (WGS) entry which is preliminary data.</text>
</comment>
<evidence type="ECO:0000313" key="1">
    <source>
        <dbReference type="EMBL" id="HIS37423.1"/>
    </source>
</evidence>
<proteinExistence type="predicted"/>
<reference evidence="1" key="2">
    <citation type="journal article" date="2021" name="PeerJ">
        <title>Extensive microbial diversity within the chicken gut microbiome revealed by metagenomics and culture.</title>
        <authorList>
            <person name="Gilroy R."/>
            <person name="Ravi A."/>
            <person name="Getino M."/>
            <person name="Pursley I."/>
            <person name="Horton D.L."/>
            <person name="Alikhan N.F."/>
            <person name="Baker D."/>
            <person name="Gharbi K."/>
            <person name="Hall N."/>
            <person name="Watson M."/>
            <person name="Adriaenssens E.M."/>
            <person name="Foster-Nyarko E."/>
            <person name="Jarju S."/>
            <person name="Secka A."/>
            <person name="Antonio M."/>
            <person name="Oren A."/>
            <person name="Chaudhuri R.R."/>
            <person name="La Ragione R."/>
            <person name="Hildebrand F."/>
            <person name="Pallen M.J."/>
        </authorList>
    </citation>
    <scope>NUCLEOTIDE SEQUENCE</scope>
    <source>
        <strain evidence="1">6276</strain>
    </source>
</reference>
<dbReference type="AlphaFoldDB" id="A0A9D1F0Q8"/>
<organism evidence="1 2">
    <name type="scientific">Candidatus Scatousia excrementigallinarum</name>
    <dbReference type="NCBI Taxonomy" id="2840935"/>
    <lineage>
        <taxon>Bacteria</taxon>
        <taxon>Candidatus Scatousia</taxon>
    </lineage>
</organism>
<sequence length="866" mass="100815">IFNINPTHIITTNYDTLLESSTSELREQYQVIVRDKDLLDSTKTKYIIKMHGNLHDKSTIVLKEQDYLNYSQNRVLIELFIKSLLTDHTVLFLGYSLNDYNIKQIISWLNFMRSQNKALEGVKVGYIVFDKESIDERQQAYFENNSIGIINIHNIPQVESIPDSLKIEEGKRLYSFLRVVENPSLESNFEPQVFIKHFLEFAKQYSFIDYKNLLNLLYIKRYKKTAGELSLFDQKDYDKLKSYLDSSTPEAIGLRQRFIDAGIGTISYGNPTKSPLIYEFHEEMQSTLSREMTFELYLTNDYKALENLISKDACNSICACFYHSLSSLYDDAIYTAYERIDFSSLTLSQKTTFLLNRAYLNFFKTFTADYHKVKAFISNISSESERKCLSFFSEMFDGYSSKKNYIEKQLADLKKIYQGNTVSLGGGTLGHLYRIKNIAIELYGFIFYNNIFIEGAGAEIKEIFSLYIESIVCANGEYSPSESQWFGIKLSKEKYQITVIDVDIMTKFISIKDLQNLILHYKVKKISLNFEKKYLIELFTNLVNSVDSVLATAHLSFWKALSNYFLLFNLVDFSDDELAQIEELVCTLLSNKKFRSFFFTVNYPDFRICLQPLVSLCKKVIKHNQIEVVKGIIALSTFYDYFINSSRAEVKKLFDTLMIGNEGEEVQADLIDIINKETNVINKNRLIWLLCNSITNKEFVKKLRCIINSNWQKLSSNMFLDFVFADWIELDKEKVEAIIHEVVELDNKKSSTGAYCMPDPLEEKIQELCILIITDKIDNLDCLLPIKNKTPQLEFLLAPDDFDYDRVDVSDYMWGNIMRSRKYLPYFIKAKEKIVPKIQRRITIGSASEFERKMLYGVLLDKEELL</sequence>
<accession>A0A9D1F0Q8</accession>
<name>A0A9D1F0Q8_9BACT</name>
<dbReference type="EMBL" id="DVIU01000256">
    <property type="protein sequence ID" value="HIS37423.1"/>
    <property type="molecule type" value="Genomic_DNA"/>
</dbReference>
<dbReference type="Proteomes" id="UP000823928">
    <property type="component" value="Unassembled WGS sequence"/>
</dbReference>
<reference evidence="1" key="1">
    <citation type="submission" date="2020-10" db="EMBL/GenBank/DDBJ databases">
        <authorList>
            <person name="Gilroy R."/>
        </authorList>
    </citation>
    <scope>NUCLEOTIDE SEQUENCE</scope>
    <source>
        <strain evidence="1">6276</strain>
    </source>
</reference>